<feature type="transmembrane region" description="Helical" evidence="1">
    <location>
        <begin position="267"/>
        <end position="289"/>
    </location>
</feature>
<dbReference type="SMART" id="SM00267">
    <property type="entry name" value="GGDEF"/>
    <property type="match status" value="1"/>
</dbReference>
<gene>
    <name evidence="5" type="ORF">CKO45_00005</name>
</gene>
<keyword evidence="6" id="KW-1185">Reference proteome</keyword>
<feature type="non-terminal residue" evidence="5">
    <location>
        <position position="850"/>
    </location>
</feature>
<dbReference type="InterPro" id="IPR000014">
    <property type="entry name" value="PAS"/>
</dbReference>
<sequence length="850" mass="91507">MPLHLLARMILLGASALVLLILAGSALLVQRAHRTAEAEAEAMVQRAAAVAESAVNRFFLQVDGTLIGLPALLDGPAALDAGAASRLLRNLGFQNLNFRDLLLVRSDGWVWASAQPASLGRSLPVPPGTLAAGPRRGAMAIAGPALNPVTGEWALFFTRIIRMPGGEPRHAVAEVPVPLVAGLFAPAAGAGIRVALERSDGALLASLPHDEGRMGRPAEIRPALPEPSSPERSFLATRPTLYPALRVTVSLEREAAMADWASHREGVLAGGFFALLAVVTLAAALLLALRQRARTETERERGRAMLDRAIDSMPDGFVMFDAKGRLVTCNQRYRDIYSVSAPLIVPGARFEDIIREGARRGQYPEAGEDIEGFTRRLVERRRSDHPPMERLLPDGRWILVTERRTPDGGTVGIRTDITALKQAMRDLADSEARFARAITAVGMGTWDWTIGTDALHVSAGYEALYGRPAGSLPTAGTAAALVHPEDAVAYAHAVDRALRNEAGCDVEFRVTWPDGAVHWLRLQGRAERGPDGRALRMSGVTQDVTAKRLAEARIAYLAHHDTLTGLPNRVLFRERLDVALARAQRGEGFAVLCLDLDRFKEVNDTLGHPVGDILLRQVAARLAKELRETDTLARLGGDEFAVIQSGLGRSHDAAALAKRLVDAFVAPFELEGHQVVIGTSVGIAVAPMDGLDGDALLRGADMALYRAKAEGRGRWSFFEPEMEVALQLRRALEMDLRRALAASEFELHYQPIIDVASRRVAGLEALIRWRHPERGLVPPDAFIPLAEEIGLIVPIGEWVLMRACADAAGWAGAPKVAVNLSPAQFASRGLVDTVAAALAASGLAPGRLEL</sequence>
<evidence type="ECO:0000313" key="6">
    <source>
        <dbReference type="Proteomes" id="UP000697995"/>
    </source>
</evidence>
<evidence type="ECO:0000259" key="2">
    <source>
        <dbReference type="PROSITE" id="PS50113"/>
    </source>
</evidence>
<feature type="domain" description="PAC" evidence="2">
    <location>
        <begin position="504"/>
        <end position="556"/>
    </location>
</feature>
<dbReference type="EMBL" id="NRSG01000001">
    <property type="protein sequence ID" value="MBK1656610.1"/>
    <property type="molecule type" value="Genomic_DNA"/>
</dbReference>
<comment type="caution">
    <text evidence="5">The sequence shown here is derived from an EMBL/GenBank/DDBJ whole genome shotgun (WGS) entry which is preliminary data.</text>
</comment>
<organism evidence="5 6">
    <name type="scientific">Paracraurococcus ruber</name>
    <dbReference type="NCBI Taxonomy" id="77675"/>
    <lineage>
        <taxon>Bacteria</taxon>
        <taxon>Pseudomonadati</taxon>
        <taxon>Pseudomonadota</taxon>
        <taxon>Alphaproteobacteria</taxon>
        <taxon>Acetobacterales</taxon>
        <taxon>Roseomonadaceae</taxon>
        <taxon>Paracraurococcus</taxon>
    </lineage>
</organism>
<keyword evidence="1" id="KW-1133">Transmembrane helix</keyword>
<dbReference type="Gene3D" id="3.20.20.450">
    <property type="entry name" value="EAL domain"/>
    <property type="match status" value="1"/>
</dbReference>
<dbReference type="InterPro" id="IPR029787">
    <property type="entry name" value="Nucleotide_cyclase"/>
</dbReference>
<dbReference type="InterPro" id="IPR043128">
    <property type="entry name" value="Rev_trsase/Diguanyl_cyclase"/>
</dbReference>
<dbReference type="NCBIfam" id="TIGR00229">
    <property type="entry name" value="sensory_box"/>
    <property type="match status" value="1"/>
</dbReference>
<dbReference type="SMART" id="SM00052">
    <property type="entry name" value="EAL"/>
    <property type="match status" value="1"/>
</dbReference>
<dbReference type="Pfam" id="PF08447">
    <property type="entry name" value="PAS_3"/>
    <property type="match status" value="1"/>
</dbReference>
<protein>
    <recommendedName>
        <fullName evidence="7">Diguanylate cyclase</fullName>
    </recommendedName>
</protein>
<dbReference type="Gene3D" id="3.30.450.20">
    <property type="entry name" value="PAS domain"/>
    <property type="match status" value="3"/>
</dbReference>
<evidence type="ECO:0000259" key="4">
    <source>
        <dbReference type="PROSITE" id="PS50887"/>
    </source>
</evidence>
<dbReference type="PANTHER" id="PTHR44757">
    <property type="entry name" value="DIGUANYLATE CYCLASE DGCP"/>
    <property type="match status" value="1"/>
</dbReference>
<dbReference type="PANTHER" id="PTHR44757:SF2">
    <property type="entry name" value="BIOFILM ARCHITECTURE MAINTENANCE PROTEIN MBAA"/>
    <property type="match status" value="1"/>
</dbReference>
<dbReference type="CDD" id="cd01949">
    <property type="entry name" value="GGDEF"/>
    <property type="match status" value="1"/>
</dbReference>
<dbReference type="InterPro" id="IPR001633">
    <property type="entry name" value="EAL_dom"/>
</dbReference>
<dbReference type="PROSITE" id="PS50887">
    <property type="entry name" value="GGDEF"/>
    <property type="match status" value="1"/>
</dbReference>
<feature type="domain" description="GGDEF" evidence="4">
    <location>
        <begin position="587"/>
        <end position="720"/>
    </location>
</feature>
<dbReference type="InterPro" id="IPR035919">
    <property type="entry name" value="EAL_sf"/>
</dbReference>
<accession>A0ABS1CQ91</accession>
<keyword evidence="1" id="KW-0472">Membrane</keyword>
<dbReference type="InterPro" id="IPR013655">
    <property type="entry name" value="PAS_fold_3"/>
</dbReference>
<dbReference type="InterPro" id="IPR000160">
    <property type="entry name" value="GGDEF_dom"/>
</dbReference>
<dbReference type="SUPFAM" id="SSF55785">
    <property type="entry name" value="PYP-like sensor domain (PAS domain)"/>
    <property type="match status" value="2"/>
</dbReference>
<dbReference type="SMART" id="SM00091">
    <property type="entry name" value="PAS"/>
    <property type="match status" value="2"/>
</dbReference>
<dbReference type="InterPro" id="IPR035965">
    <property type="entry name" value="PAS-like_dom_sf"/>
</dbReference>
<proteinExistence type="predicted"/>
<dbReference type="NCBIfam" id="TIGR00254">
    <property type="entry name" value="GGDEF"/>
    <property type="match status" value="1"/>
</dbReference>
<dbReference type="InterPro" id="IPR000700">
    <property type="entry name" value="PAS-assoc_C"/>
</dbReference>
<evidence type="ECO:0000313" key="5">
    <source>
        <dbReference type="EMBL" id="MBK1656610.1"/>
    </source>
</evidence>
<dbReference type="Pfam" id="PF00563">
    <property type="entry name" value="EAL"/>
    <property type="match status" value="1"/>
</dbReference>
<keyword evidence="1" id="KW-0812">Transmembrane</keyword>
<dbReference type="InterPro" id="IPR052155">
    <property type="entry name" value="Biofilm_reg_signaling"/>
</dbReference>
<feature type="domain" description="EAL" evidence="3">
    <location>
        <begin position="729"/>
        <end position="850"/>
    </location>
</feature>
<evidence type="ECO:0000259" key="3">
    <source>
        <dbReference type="PROSITE" id="PS50883"/>
    </source>
</evidence>
<dbReference type="Gene3D" id="3.30.70.270">
    <property type="match status" value="1"/>
</dbReference>
<evidence type="ECO:0008006" key="7">
    <source>
        <dbReference type="Google" id="ProtNLM"/>
    </source>
</evidence>
<reference evidence="5 6" key="1">
    <citation type="journal article" date="2020" name="Microorganisms">
        <title>Osmotic Adaptation and Compatible Solute Biosynthesis of Phototrophic Bacteria as Revealed from Genome Analyses.</title>
        <authorList>
            <person name="Imhoff J.F."/>
            <person name="Rahn T."/>
            <person name="Kunzel S."/>
            <person name="Keller A."/>
            <person name="Neulinger S.C."/>
        </authorList>
    </citation>
    <scope>NUCLEOTIDE SEQUENCE [LARGE SCALE GENOMIC DNA]</scope>
    <source>
        <strain evidence="5 6">DSM 15382</strain>
    </source>
</reference>
<dbReference type="SUPFAM" id="SSF141868">
    <property type="entry name" value="EAL domain-like"/>
    <property type="match status" value="1"/>
</dbReference>
<dbReference type="Pfam" id="PF12860">
    <property type="entry name" value="PAS_7"/>
    <property type="match status" value="1"/>
</dbReference>
<dbReference type="PROSITE" id="PS50113">
    <property type="entry name" value="PAC"/>
    <property type="match status" value="1"/>
</dbReference>
<dbReference type="SUPFAM" id="SSF55073">
    <property type="entry name" value="Nucleotide cyclase"/>
    <property type="match status" value="1"/>
</dbReference>
<name>A0ABS1CQ91_9PROT</name>
<dbReference type="PROSITE" id="PS50883">
    <property type="entry name" value="EAL"/>
    <property type="match status" value="1"/>
</dbReference>
<dbReference type="Gene3D" id="2.10.70.100">
    <property type="match status" value="1"/>
</dbReference>
<dbReference type="CDD" id="cd18773">
    <property type="entry name" value="PDC1_HK_sensor"/>
    <property type="match status" value="1"/>
</dbReference>
<dbReference type="CDD" id="cd01948">
    <property type="entry name" value="EAL"/>
    <property type="match status" value="1"/>
</dbReference>
<dbReference type="Pfam" id="PF00990">
    <property type="entry name" value="GGDEF"/>
    <property type="match status" value="1"/>
</dbReference>
<dbReference type="CDD" id="cd00130">
    <property type="entry name" value="PAS"/>
    <property type="match status" value="1"/>
</dbReference>
<evidence type="ECO:0000256" key="1">
    <source>
        <dbReference type="SAM" id="Phobius"/>
    </source>
</evidence>
<dbReference type="RefSeq" id="WP_200305151.1">
    <property type="nucleotide sequence ID" value="NZ_NRSG01000001.1"/>
</dbReference>
<dbReference type="Proteomes" id="UP000697995">
    <property type="component" value="Unassembled WGS sequence"/>
</dbReference>